<protein>
    <submittedName>
        <fullName evidence="1">N-formylglutamate amidohydrolase</fullName>
    </submittedName>
</protein>
<dbReference type="SUPFAM" id="SSF53187">
    <property type="entry name" value="Zn-dependent exopeptidases"/>
    <property type="match status" value="1"/>
</dbReference>
<evidence type="ECO:0000313" key="2">
    <source>
        <dbReference type="Proteomes" id="UP000542342"/>
    </source>
</evidence>
<dbReference type="RefSeq" id="WP_194539646.1">
    <property type="nucleotide sequence ID" value="NZ_JACEFB010000019.1"/>
</dbReference>
<proteinExistence type="predicted"/>
<evidence type="ECO:0000313" key="1">
    <source>
        <dbReference type="EMBL" id="MBA2227781.1"/>
    </source>
</evidence>
<dbReference type="Proteomes" id="UP000542342">
    <property type="component" value="Unassembled WGS sequence"/>
</dbReference>
<comment type="caution">
    <text evidence="1">The sequence shown here is derived from an EMBL/GenBank/DDBJ whole genome shotgun (WGS) entry which is preliminary data.</text>
</comment>
<name>A0A7V9ACY1_9BACT</name>
<keyword evidence="2" id="KW-1185">Reference proteome</keyword>
<dbReference type="GO" id="GO:0016787">
    <property type="term" value="F:hydrolase activity"/>
    <property type="evidence" value="ECO:0007669"/>
    <property type="project" value="UniProtKB-KW"/>
</dbReference>
<dbReference type="AlphaFoldDB" id="A0A7V9ACY1"/>
<keyword evidence="1" id="KW-0378">Hydrolase</keyword>
<dbReference type="EMBL" id="JACEFB010000019">
    <property type="protein sequence ID" value="MBA2227781.1"/>
    <property type="molecule type" value="Genomic_DNA"/>
</dbReference>
<reference evidence="1 2" key="1">
    <citation type="submission" date="2020-07" db="EMBL/GenBank/DDBJ databases">
        <title>Thermogemmata thermophila gen. nov., sp. nov., a novel moderate thermophilic planctomycete from a Kamchatka hot spring.</title>
        <authorList>
            <person name="Elcheninov A.G."/>
            <person name="Podosokorskaya O.A."/>
            <person name="Kovaleva O.L."/>
            <person name="Novikov A."/>
            <person name="Bonch-Osmolovskaya E.A."/>
            <person name="Toshchakov S.V."/>
            <person name="Kublanov I.V."/>
        </authorList>
    </citation>
    <scope>NUCLEOTIDE SEQUENCE [LARGE SCALE GENOMIC DNA]</scope>
    <source>
        <strain evidence="1 2">2918</strain>
    </source>
</reference>
<accession>A0A7V9ACY1</accession>
<dbReference type="Gene3D" id="3.40.630.40">
    <property type="entry name" value="Zn-dependent exopeptidases"/>
    <property type="match status" value="1"/>
</dbReference>
<organism evidence="1 2">
    <name type="scientific">Thermogemmata fonticola</name>
    <dbReference type="NCBI Taxonomy" id="2755323"/>
    <lineage>
        <taxon>Bacteria</taxon>
        <taxon>Pseudomonadati</taxon>
        <taxon>Planctomycetota</taxon>
        <taxon>Planctomycetia</taxon>
        <taxon>Gemmatales</taxon>
        <taxon>Gemmataceae</taxon>
        <taxon>Thermogemmata</taxon>
    </lineage>
</organism>
<gene>
    <name evidence="1" type="ORF">H0921_16600</name>
</gene>
<sequence>MRIAGIRALTLALMVPPLISRGDAPFHNLVSSENRVPSTAFAHFQPDPAEPPLPPETLRELVTVEHGTLPIILSVPHGGTLPIPQAVERQGRGLSDFQTVRDAWTAELAAACVIELERQLRGKPWLILARFDRKFLDVNRPAERAYESRSAKVVYEYYHRSVAAACQQVRRRWHCGLLLDIHGQGEYPEAICRGTLNGRTVRRLLDCHGWAALVGKHGLFGYLQRQGYKILPDCLADVKTREISNYQGGYIVATYGSHTDYGIDAIQVEIGLRLREQGRWRQTARDLATAIALYTEEFLSP</sequence>